<proteinExistence type="predicted"/>
<reference evidence="1 2" key="1">
    <citation type="submission" date="2018-06" db="EMBL/GenBank/DDBJ databases">
        <title>Genomic Encyclopedia of Type Strains, Phase III (KMG-III): the genomes of soil and plant-associated and newly described type strains.</title>
        <authorList>
            <person name="Whitman W."/>
        </authorList>
    </citation>
    <scope>NUCLEOTIDE SEQUENCE [LARGE SCALE GENOMIC DNA]</scope>
    <source>
        <strain evidence="1 2">CECT 7342</strain>
    </source>
</reference>
<comment type="caution">
    <text evidence="1">The sequence shown here is derived from an EMBL/GenBank/DDBJ whole genome shotgun (WGS) entry which is preliminary data.</text>
</comment>
<dbReference type="GeneID" id="99734221"/>
<protein>
    <submittedName>
        <fullName evidence="1">Uncharacterized protein</fullName>
    </submittedName>
</protein>
<organism evidence="1 2">
    <name type="scientific">Achromobacter marplatensis</name>
    <dbReference type="NCBI Taxonomy" id="470868"/>
    <lineage>
        <taxon>Bacteria</taxon>
        <taxon>Pseudomonadati</taxon>
        <taxon>Pseudomonadota</taxon>
        <taxon>Betaproteobacteria</taxon>
        <taxon>Burkholderiales</taxon>
        <taxon>Alcaligenaceae</taxon>
        <taxon>Achromobacter</taxon>
    </lineage>
</organism>
<name>A0ABX9FWE0_9BURK</name>
<sequence length="84" mass="9493">MPLYRVNALLDLDMVVEADNEDEAWNVAREDWKEAASDSRKDVQIYVVGEIKLTDKLPPGWDKDCIPYGGDGNTRIRDLLPSAD</sequence>
<dbReference type="Proteomes" id="UP000252124">
    <property type="component" value="Unassembled WGS sequence"/>
</dbReference>
<evidence type="ECO:0000313" key="1">
    <source>
        <dbReference type="EMBL" id="RBP11294.1"/>
    </source>
</evidence>
<dbReference type="EMBL" id="QNRM01000023">
    <property type="protein sequence ID" value="RBP11294.1"/>
    <property type="molecule type" value="Genomic_DNA"/>
</dbReference>
<accession>A0ABX9FWE0</accession>
<dbReference type="RefSeq" id="WP_088591422.1">
    <property type="nucleotide sequence ID" value="NZ_CADIJU010000030.1"/>
</dbReference>
<evidence type="ECO:0000313" key="2">
    <source>
        <dbReference type="Proteomes" id="UP000252124"/>
    </source>
</evidence>
<keyword evidence="2" id="KW-1185">Reference proteome</keyword>
<gene>
    <name evidence="1" type="ORF">DFP87_12355</name>
</gene>